<dbReference type="Proteomes" id="UP001500957">
    <property type="component" value="Unassembled WGS sequence"/>
</dbReference>
<evidence type="ECO:0000313" key="12">
    <source>
        <dbReference type="Proteomes" id="UP001500957"/>
    </source>
</evidence>
<evidence type="ECO:0000256" key="8">
    <source>
        <dbReference type="ARBA" id="ARBA00023136"/>
    </source>
</evidence>
<dbReference type="InterPro" id="IPR027417">
    <property type="entry name" value="P-loop_NTPase"/>
</dbReference>
<dbReference type="Gene3D" id="3.40.50.300">
    <property type="entry name" value="P-loop containing nucleotide triphosphate hydrolases"/>
    <property type="match status" value="1"/>
</dbReference>
<dbReference type="PANTHER" id="PTHR45772">
    <property type="entry name" value="CONSERVED COMPONENT OF ABC TRANSPORTER FOR NATURAL AMINO ACIDS-RELATED"/>
    <property type="match status" value="1"/>
</dbReference>
<keyword evidence="2" id="KW-0813">Transport</keyword>
<feature type="transmembrane region" description="Helical" evidence="9">
    <location>
        <begin position="304"/>
        <end position="324"/>
    </location>
</feature>
<feature type="transmembrane region" description="Helical" evidence="9">
    <location>
        <begin position="44"/>
        <end position="63"/>
    </location>
</feature>
<comment type="caution">
    <text evidence="11">The sequence shown here is derived from an EMBL/GenBank/DDBJ whole genome shotgun (WGS) entry which is preliminary data.</text>
</comment>
<keyword evidence="12" id="KW-1185">Reference proteome</keyword>
<keyword evidence="6" id="KW-0067">ATP-binding</keyword>
<dbReference type="InterPro" id="IPR003439">
    <property type="entry name" value="ABC_transporter-like_ATP-bd"/>
</dbReference>
<comment type="subcellular location">
    <subcellularLocation>
        <location evidence="1">Cell membrane</location>
        <topology evidence="1">Multi-pass membrane protein</topology>
    </subcellularLocation>
</comment>
<dbReference type="CDD" id="cd06581">
    <property type="entry name" value="TM_PBP1_LivM_like"/>
    <property type="match status" value="1"/>
</dbReference>
<evidence type="ECO:0000256" key="6">
    <source>
        <dbReference type="ARBA" id="ARBA00022840"/>
    </source>
</evidence>
<feature type="transmembrane region" description="Helical" evidence="9">
    <location>
        <begin position="230"/>
        <end position="253"/>
    </location>
</feature>
<dbReference type="Pfam" id="PF02653">
    <property type="entry name" value="BPD_transp_2"/>
    <property type="match status" value="1"/>
</dbReference>
<dbReference type="InterPro" id="IPR043428">
    <property type="entry name" value="LivM-like"/>
</dbReference>
<dbReference type="SUPFAM" id="SSF52540">
    <property type="entry name" value="P-loop containing nucleoside triphosphate hydrolases"/>
    <property type="match status" value="1"/>
</dbReference>
<evidence type="ECO:0000256" key="7">
    <source>
        <dbReference type="ARBA" id="ARBA00022989"/>
    </source>
</evidence>
<keyword evidence="3" id="KW-1003">Cell membrane</keyword>
<keyword evidence="5" id="KW-0547">Nucleotide-binding</keyword>
<dbReference type="Pfam" id="PF00005">
    <property type="entry name" value="ABC_tran"/>
    <property type="match status" value="1"/>
</dbReference>
<evidence type="ECO:0000259" key="10">
    <source>
        <dbReference type="PROSITE" id="PS50893"/>
    </source>
</evidence>
<feature type="transmembrane region" description="Helical" evidence="9">
    <location>
        <begin position="20"/>
        <end position="38"/>
    </location>
</feature>
<keyword evidence="7 9" id="KW-1133">Transmembrane helix</keyword>
<evidence type="ECO:0000256" key="5">
    <source>
        <dbReference type="ARBA" id="ARBA00022741"/>
    </source>
</evidence>
<protein>
    <recommendedName>
        <fullName evidence="10">ABC transporter domain-containing protein</fullName>
    </recommendedName>
</protein>
<organism evidence="11 12">
    <name type="scientific">Sporichthya brevicatena</name>
    <dbReference type="NCBI Taxonomy" id="171442"/>
    <lineage>
        <taxon>Bacteria</taxon>
        <taxon>Bacillati</taxon>
        <taxon>Actinomycetota</taxon>
        <taxon>Actinomycetes</taxon>
        <taxon>Sporichthyales</taxon>
        <taxon>Sporichthyaceae</taxon>
        <taxon>Sporichthya</taxon>
    </lineage>
</organism>
<name>A0ABN1HAM9_9ACTN</name>
<evidence type="ECO:0000256" key="9">
    <source>
        <dbReference type="SAM" id="Phobius"/>
    </source>
</evidence>
<keyword evidence="8 9" id="KW-0472">Membrane</keyword>
<dbReference type="InterPro" id="IPR003593">
    <property type="entry name" value="AAA+_ATPase"/>
</dbReference>
<evidence type="ECO:0000256" key="3">
    <source>
        <dbReference type="ARBA" id="ARBA00022475"/>
    </source>
</evidence>
<evidence type="ECO:0000313" key="11">
    <source>
        <dbReference type="EMBL" id="GAA0635809.1"/>
    </source>
</evidence>
<dbReference type="InterPro" id="IPR051120">
    <property type="entry name" value="ABC_AA/LPS_Transport"/>
</dbReference>
<feature type="transmembrane region" description="Helical" evidence="9">
    <location>
        <begin position="180"/>
        <end position="199"/>
    </location>
</feature>
<gene>
    <name evidence="11" type="ORF">GCM10009547_44990</name>
</gene>
<keyword evidence="4 9" id="KW-0812">Transmembrane</keyword>
<reference evidence="11 12" key="1">
    <citation type="journal article" date="2019" name="Int. J. Syst. Evol. Microbiol.">
        <title>The Global Catalogue of Microorganisms (GCM) 10K type strain sequencing project: providing services to taxonomists for standard genome sequencing and annotation.</title>
        <authorList>
            <consortium name="The Broad Institute Genomics Platform"/>
            <consortium name="The Broad Institute Genome Sequencing Center for Infectious Disease"/>
            <person name="Wu L."/>
            <person name="Ma J."/>
        </authorList>
    </citation>
    <scope>NUCLEOTIDE SEQUENCE [LARGE SCALE GENOMIC DNA]</scope>
    <source>
        <strain evidence="11 12">JCM 10671</strain>
    </source>
</reference>
<dbReference type="InterPro" id="IPR001851">
    <property type="entry name" value="ABC_transp_permease"/>
</dbReference>
<dbReference type="PROSITE" id="PS50893">
    <property type="entry name" value="ABC_TRANSPORTER_2"/>
    <property type="match status" value="1"/>
</dbReference>
<evidence type="ECO:0000256" key="4">
    <source>
        <dbReference type="ARBA" id="ARBA00022692"/>
    </source>
</evidence>
<sequence>MAPDIFEGLETKSRPVVRAMSSPASLVLTGLLVAWGLWMADYRVFGLTAAIPVAILGLGLLVLQGWAREISLASAGVFASAMYYANWLDRDDQGKGLPWIVAALIAVAIATAFMAGLALVSGRLPTIYLVILTLGLQVTIEKTIYPIGYLSGGVSGGNGGAPLVNPRPEPLGLDLVDDRIFYFFALAWLAVVLVLLIRLRRSPAGLAFLVVGSNRQSAAALGIPPVRFRVLAFTLAGFLAGVGGVLGSMFYVTPPLFLGWDVETSLLLLCIPVLAGVDSMAAVIVVAAYLYVMPIELERWDIEQSFIASVALGFGALFGARGVGGRMQDLERRRRYGKRRQRTRRKRLATAVLRESAGLADENAGVLSPAERSACLEVLERWLPPRPESGTALRTTDVRLAFGPIRALTGASIEVPVGQMVGLIGPNGAGKTTLFDVVSGFTAPDSGTVELFGRDVTRTSAWDRSRLGMTRTFQNTRVIPELTAGDNICGGAWAAVRARTASFVAGRPSAWAALREAEEAGYAAARLLDVHTYWDERVGTLEFSARRRVEIARALVAGPRLLLLDEPAAGLDPASSSAMFSLIRRLHSDLGLSVLIVEHYVKAVLDSCDSVHVLAEGRVLATGTPAEIAANTEVQQRYLGTRLDYLDGLEPARD</sequence>
<evidence type="ECO:0000256" key="2">
    <source>
        <dbReference type="ARBA" id="ARBA00022448"/>
    </source>
</evidence>
<feature type="transmembrane region" description="Helical" evidence="9">
    <location>
        <begin position="127"/>
        <end position="145"/>
    </location>
</feature>
<accession>A0ABN1HAM9</accession>
<feature type="domain" description="ABC transporter" evidence="10">
    <location>
        <begin position="393"/>
        <end position="641"/>
    </location>
</feature>
<proteinExistence type="predicted"/>
<feature type="transmembrane region" description="Helical" evidence="9">
    <location>
        <begin position="99"/>
        <end position="120"/>
    </location>
</feature>
<evidence type="ECO:0000256" key="1">
    <source>
        <dbReference type="ARBA" id="ARBA00004651"/>
    </source>
</evidence>
<dbReference type="SMART" id="SM00382">
    <property type="entry name" value="AAA"/>
    <property type="match status" value="1"/>
</dbReference>
<feature type="transmembrane region" description="Helical" evidence="9">
    <location>
        <begin position="265"/>
        <end position="292"/>
    </location>
</feature>
<dbReference type="EMBL" id="BAAAHE010000049">
    <property type="protein sequence ID" value="GAA0635809.1"/>
    <property type="molecule type" value="Genomic_DNA"/>
</dbReference>